<dbReference type="Gene3D" id="3.40.50.300">
    <property type="entry name" value="P-loop containing nucleotide triphosphate hydrolases"/>
    <property type="match status" value="1"/>
</dbReference>
<keyword evidence="4" id="KW-0547">Nucleotide-binding</keyword>
<evidence type="ECO:0000313" key="5">
    <source>
        <dbReference type="Proteomes" id="UP001596524"/>
    </source>
</evidence>
<reference evidence="5" key="1">
    <citation type="journal article" date="2019" name="Int. J. Syst. Evol. Microbiol.">
        <title>The Global Catalogue of Microorganisms (GCM) 10K type strain sequencing project: providing services to taxonomists for standard genome sequencing and annotation.</title>
        <authorList>
            <consortium name="The Broad Institute Genomics Platform"/>
            <consortium name="The Broad Institute Genome Sequencing Center for Infectious Disease"/>
            <person name="Wu L."/>
            <person name="Ma J."/>
        </authorList>
    </citation>
    <scope>NUCLEOTIDE SEQUENCE [LARGE SCALE GENOMIC DNA]</scope>
    <source>
        <strain evidence="5">FCH27</strain>
    </source>
</reference>
<name>A0ABW2N246_9ACTN</name>
<keyword evidence="4" id="KW-0067">ATP-binding</keyword>
<keyword evidence="1 4" id="KW-0378">Hydrolase</keyword>
<evidence type="ECO:0000259" key="2">
    <source>
        <dbReference type="PROSITE" id="PS51192"/>
    </source>
</evidence>
<comment type="caution">
    <text evidence="4">The sequence shown here is derived from an EMBL/GenBank/DDBJ whole genome shotgun (WGS) entry which is preliminary data.</text>
</comment>
<dbReference type="InterPro" id="IPR049730">
    <property type="entry name" value="SNF2/RAD54-like_C"/>
</dbReference>
<feature type="domain" description="Helicase C-terminal" evidence="3">
    <location>
        <begin position="699"/>
        <end position="865"/>
    </location>
</feature>
<keyword evidence="4" id="KW-0347">Helicase</keyword>
<dbReference type="RefSeq" id="WP_255891997.1">
    <property type="nucleotide sequence ID" value="NZ_JAFMZM010000005.1"/>
</dbReference>
<dbReference type="InterPro" id="IPR038718">
    <property type="entry name" value="SNF2-like_sf"/>
</dbReference>
<accession>A0ABW2N246</accession>
<dbReference type="GO" id="GO:0004386">
    <property type="term" value="F:helicase activity"/>
    <property type="evidence" value="ECO:0007669"/>
    <property type="project" value="UniProtKB-KW"/>
</dbReference>
<evidence type="ECO:0000256" key="1">
    <source>
        <dbReference type="ARBA" id="ARBA00022801"/>
    </source>
</evidence>
<dbReference type="SUPFAM" id="SSF52540">
    <property type="entry name" value="P-loop containing nucleoside triphosphate hydrolases"/>
    <property type="match status" value="2"/>
</dbReference>
<dbReference type="Gene3D" id="3.40.50.10810">
    <property type="entry name" value="Tandem AAA-ATPase domain"/>
    <property type="match status" value="1"/>
</dbReference>
<sequence>MRRVESAGVMEREKRQHLKGVANEVAGWRKRATALVKERQTVHATAEASVGALLDRSVPLVMGGAALWHVLQLTPSDGEHVTALARGTAMPAMPPLVQRGIDQLTADAERALADVKPLFGARRMFSAKSRQDTAAEAATYLVNLRDWVTTSGLLGEFERIEAWDKKSIAKLGVSAILDDSVGFPGRQAGTGLLARHDLDSAVEAVTAIDHALQREGELRAAVTSAGDAVRKTEALRLVAEMPVDRLKDATNGQIRISALTGAGIRNIQQVLDQGPRILSLPGVGQTTGNRMLGAARTIWQTTVDEMPVRIDIKNRSASATDLLKAMRAWDAARTIKSATADLAAADSLRLLLKSLERKTSHVVVAPATRSVADLRQALVDVGRRAAILGGGGSAAGDPWDDFVARPADYYAMLSELGFLSDDEEKIQGDLPAEILEAIRDLKLETTHLKASLRGYQSFGARFAVVQRKVIIGDEMGLGKTVESLAVLTHLRAKGSHHFLVVCPAAVVTNWVREVSGKSDLRAHRLHGPGRDGSLTAWIRNGGVAVTTYDSLGWLEGQIPERAWPACVVFDEAHYIKNPDAQRTRRSWNLIRTIDRVILLTGTPLENRIEEFRNLVGYIRPDLTISATEFAPRQFRKQVAPAYLRRNQEDVLTELPELVEVDEWMPLSRADEQHYRAAVMEANFMAMRQAALRAGSNSQKMQRLLDIVEEAEDNERRVLVFSHFRGALDDIASVLPGKVFGPLTGSVPAAKRQQMVDEFSRAGHGAVLVAQIVAGGVGLNIQAASVVVICEPQLKPTTEWQAIARSRRMGQLESVQVHRLLSEEGVDRRITEILARKSELFAEFARVSETADSAPEAFDISDAEVAREIVASERERLLSQP</sequence>
<dbReference type="InterPro" id="IPR027417">
    <property type="entry name" value="P-loop_NTPase"/>
</dbReference>
<dbReference type="CDD" id="cd18793">
    <property type="entry name" value="SF2_C_SNF"/>
    <property type="match status" value="1"/>
</dbReference>
<dbReference type="SMART" id="SM00487">
    <property type="entry name" value="DEXDc"/>
    <property type="match status" value="1"/>
</dbReference>
<dbReference type="GO" id="GO:0016787">
    <property type="term" value="F:hydrolase activity"/>
    <property type="evidence" value="ECO:0007669"/>
    <property type="project" value="UniProtKB-KW"/>
</dbReference>
<dbReference type="CDD" id="cd17919">
    <property type="entry name" value="DEXHc_Snf"/>
    <property type="match status" value="1"/>
</dbReference>
<dbReference type="PROSITE" id="PS51194">
    <property type="entry name" value="HELICASE_CTER"/>
    <property type="match status" value="1"/>
</dbReference>
<dbReference type="InterPro" id="IPR000330">
    <property type="entry name" value="SNF2_N"/>
</dbReference>
<dbReference type="EMBL" id="JBHTCH010000006">
    <property type="protein sequence ID" value="MFC7360147.1"/>
    <property type="molecule type" value="Genomic_DNA"/>
</dbReference>
<organism evidence="4 5">
    <name type="scientific">Nocardioides astragali</name>
    <dbReference type="NCBI Taxonomy" id="1776736"/>
    <lineage>
        <taxon>Bacteria</taxon>
        <taxon>Bacillati</taxon>
        <taxon>Actinomycetota</taxon>
        <taxon>Actinomycetes</taxon>
        <taxon>Propionibacteriales</taxon>
        <taxon>Nocardioidaceae</taxon>
        <taxon>Nocardioides</taxon>
    </lineage>
</organism>
<dbReference type="PANTHER" id="PTHR10799">
    <property type="entry name" value="SNF2/RAD54 HELICASE FAMILY"/>
    <property type="match status" value="1"/>
</dbReference>
<dbReference type="InterPro" id="IPR014001">
    <property type="entry name" value="Helicase_ATP-bd"/>
</dbReference>
<protein>
    <submittedName>
        <fullName evidence="4">DEAD/DEAH box helicase</fullName>
        <ecNumber evidence="4">3.6.4.-</ecNumber>
    </submittedName>
</protein>
<dbReference type="SMART" id="SM00490">
    <property type="entry name" value="HELICc"/>
    <property type="match status" value="1"/>
</dbReference>
<dbReference type="PROSITE" id="PS51192">
    <property type="entry name" value="HELICASE_ATP_BIND_1"/>
    <property type="match status" value="1"/>
</dbReference>
<evidence type="ECO:0000313" key="4">
    <source>
        <dbReference type="EMBL" id="MFC7360147.1"/>
    </source>
</evidence>
<proteinExistence type="predicted"/>
<feature type="domain" description="Helicase ATP-binding" evidence="2">
    <location>
        <begin position="460"/>
        <end position="621"/>
    </location>
</feature>
<dbReference type="EC" id="3.6.4.-" evidence="4"/>
<dbReference type="Pfam" id="PF00176">
    <property type="entry name" value="SNF2-rel_dom"/>
    <property type="match status" value="1"/>
</dbReference>
<dbReference type="InterPro" id="IPR001650">
    <property type="entry name" value="Helicase_C-like"/>
</dbReference>
<dbReference type="Proteomes" id="UP001596524">
    <property type="component" value="Unassembled WGS sequence"/>
</dbReference>
<keyword evidence="5" id="KW-1185">Reference proteome</keyword>
<gene>
    <name evidence="4" type="ORF">ACFQO6_07665</name>
</gene>
<evidence type="ECO:0000259" key="3">
    <source>
        <dbReference type="PROSITE" id="PS51194"/>
    </source>
</evidence>